<feature type="region of interest" description="Disordered" evidence="5">
    <location>
        <begin position="2251"/>
        <end position="2277"/>
    </location>
</feature>
<dbReference type="Pfam" id="PF14225">
    <property type="entry name" value="MOR2-PAG1_C"/>
    <property type="match status" value="1"/>
</dbReference>
<feature type="compositionally biased region" description="Acidic residues" evidence="5">
    <location>
        <begin position="2909"/>
        <end position="2922"/>
    </location>
</feature>
<feature type="region of interest" description="Disordered" evidence="5">
    <location>
        <begin position="839"/>
        <end position="894"/>
    </location>
</feature>
<dbReference type="Pfam" id="PF14222">
    <property type="entry name" value="MOR2-PAG1_N"/>
    <property type="match status" value="1"/>
</dbReference>
<protein>
    <submittedName>
        <fullName evidence="7">Protein furry</fullName>
    </submittedName>
</protein>
<feature type="compositionally biased region" description="Basic and acidic residues" evidence="5">
    <location>
        <begin position="2589"/>
        <end position="2609"/>
    </location>
</feature>
<feature type="compositionally biased region" description="Basic and acidic residues" evidence="5">
    <location>
        <begin position="839"/>
        <end position="851"/>
    </location>
</feature>
<evidence type="ECO:0000313" key="7">
    <source>
        <dbReference type="EMBL" id="KAJ6229851.1"/>
    </source>
</evidence>
<feature type="compositionally biased region" description="Basic and acidic residues" evidence="5">
    <location>
        <begin position="2833"/>
        <end position="2842"/>
    </location>
</feature>
<keyword evidence="2" id="KW-0813">Transport</keyword>
<feature type="compositionally biased region" description="Basic and acidic residues" evidence="5">
    <location>
        <begin position="1548"/>
        <end position="1563"/>
    </location>
</feature>
<dbReference type="PROSITE" id="PS51072">
    <property type="entry name" value="MHD"/>
    <property type="match status" value="1"/>
</dbReference>
<evidence type="ECO:0000256" key="2">
    <source>
        <dbReference type="ARBA" id="ARBA00022448"/>
    </source>
</evidence>
<dbReference type="PANTHER" id="PTHR12295">
    <property type="entry name" value="FURRY-RELATED"/>
    <property type="match status" value="1"/>
</dbReference>
<feature type="domain" description="MHD" evidence="6">
    <location>
        <begin position="174"/>
        <end position="420"/>
    </location>
</feature>
<comment type="subcellular location">
    <subcellularLocation>
        <location evidence="1">Endomembrane system</location>
    </subcellularLocation>
</comment>
<dbReference type="InterPro" id="IPR028565">
    <property type="entry name" value="MHD"/>
</dbReference>
<dbReference type="CDD" id="cd14837">
    <property type="entry name" value="AP3_Mu_N"/>
    <property type="match status" value="1"/>
</dbReference>
<dbReference type="EMBL" id="JAOAOG010000317">
    <property type="protein sequence ID" value="KAJ6229851.1"/>
    <property type="molecule type" value="Genomic_DNA"/>
</dbReference>
<dbReference type="InterPro" id="IPR039867">
    <property type="entry name" value="Furry/Tao3/Mor2"/>
</dbReference>
<dbReference type="Proteomes" id="UP001150062">
    <property type="component" value="Unassembled WGS sequence"/>
</dbReference>
<keyword evidence="8" id="KW-1185">Reference proteome</keyword>
<evidence type="ECO:0000256" key="3">
    <source>
        <dbReference type="ARBA" id="ARBA00022927"/>
    </source>
</evidence>
<proteinExistence type="predicted"/>
<dbReference type="Gene3D" id="2.60.40.1170">
    <property type="entry name" value="Mu homology domain, subdomain B"/>
    <property type="match status" value="2"/>
</dbReference>
<dbReference type="CDD" id="cd09252">
    <property type="entry name" value="AP-3_Mu3_Cterm"/>
    <property type="match status" value="1"/>
</dbReference>
<keyword evidence="3" id="KW-0653">Protein transport</keyword>
<keyword evidence="4" id="KW-0472">Membrane</keyword>
<dbReference type="InterPro" id="IPR011012">
    <property type="entry name" value="Longin-like_dom_sf"/>
</dbReference>
<gene>
    <name evidence="7" type="ORF">M0813_07439</name>
</gene>
<feature type="compositionally biased region" description="Polar residues" evidence="5">
    <location>
        <begin position="2747"/>
        <end position="2772"/>
    </location>
</feature>
<accession>A0ABQ8XB98</accession>
<feature type="compositionally biased region" description="Acidic residues" evidence="5">
    <location>
        <begin position="2732"/>
        <end position="2743"/>
    </location>
</feature>
<feature type="region of interest" description="Disordered" evidence="5">
    <location>
        <begin position="1537"/>
        <end position="1575"/>
    </location>
</feature>
<feature type="compositionally biased region" description="Basic and acidic residues" evidence="5">
    <location>
        <begin position="2719"/>
        <end position="2731"/>
    </location>
</feature>
<evidence type="ECO:0000313" key="8">
    <source>
        <dbReference type="Proteomes" id="UP001150062"/>
    </source>
</evidence>
<dbReference type="InterPro" id="IPR036168">
    <property type="entry name" value="AP2_Mu_C_sf"/>
</dbReference>
<feature type="region of interest" description="Disordered" evidence="5">
    <location>
        <begin position="2793"/>
        <end position="2922"/>
    </location>
</feature>
<feature type="compositionally biased region" description="Basic and acidic residues" evidence="5">
    <location>
        <begin position="2882"/>
        <end position="2908"/>
    </location>
</feature>
<feature type="compositionally biased region" description="Basic and acidic residues" evidence="5">
    <location>
        <begin position="2258"/>
        <end position="2277"/>
    </location>
</feature>
<feature type="compositionally biased region" description="Basic and acidic residues" evidence="5">
    <location>
        <begin position="2652"/>
        <end position="2707"/>
    </location>
</feature>
<evidence type="ECO:0000256" key="1">
    <source>
        <dbReference type="ARBA" id="ARBA00004308"/>
    </source>
</evidence>
<reference evidence="7" key="1">
    <citation type="submission" date="2022-08" db="EMBL/GenBank/DDBJ databases">
        <title>Novel sulfate-reducing endosymbionts in the free-living metamonad Anaeramoeba.</title>
        <authorList>
            <person name="Jerlstrom-Hultqvist J."/>
            <person name="Cepicka I."/>
            <person name="Gallot-Lavallee L."/>
            <person name="Salas-Leiva D."/>
            <person name="Curtis B.A."/>
            <person name="Zahonova K."/>
            <person name="Pipaliya S."/>
            <person name="Dacks J."/>
            <person name="Roger A.J."/>
        </authorList>
    </citation>
    <scope>NUCLEOTIDE SEQUENCE</scope>
    <source>
        <strain evidence="7">Schooner1</strain>
    </source>
</reference>
<dbReference type="SUPFAM" id="SSF64356">
    <property type="entry name" value="SNARE-like"/>
    <property type="match status" value="1"/>
</dbReference>
<dbReference type="InterPro" id="IPR001392">
    <property type="entry name" value="Clathrin_mu"/>
</dbReference>
<evidence type="ECO:0000259" key="6">
    <source>
        <dbReference type="PROSITE" id="PS51072"/>
    </source>
</evidence>
<feature type="compositionally biased region" description="Low complexity" evidence="5">
    <location>
        <begin position="863"/>
        <end position="894"/>
    </location>
</feature>
<dbReference type="PRINTS" id="PR00314">
    <property type="entry name" value="CLATHRINADPT"/>
</dbReference>
<comment type="caution">
    <text evidence="7">The sequence shown here is derived from an EMBL/GenBank/DDBJ whole genome shotgun (WGS) entry which is preliminary data.</text>
</comment>
<dbReference type="SUPFAM" id="SSF49447">
    <property type="entry name" value="Second domain of Mu2 adaptin subunit (ap50) of ap2 adaptor"/>
    <property type="match status" value="1"/>
</dbReference>
<feature type="compositionally biased region" description="Acidic residues" evidence="5">
    <location>
        <begin position="2793"/>
        <end position="2830"/>
    </location>
</feature>
<dbReference type="Gene3D" id="3.30.450.60">
    <property type="match status" value="1"/>
</dbReference>
<name>A0ABQ8XB98_9EUKA</name>
<evidence type="ECO:0000256" key="4">
    <source>
        <dbReference type="ARBA" id="ARBA00023136"/>
    </source>
</evidence>
<feature type="region of interest" description="Disordered" evidence="5">
    <location>
        <begin position="1166"/>
        <end position="1197"/>
    </location>
</feature>
<dbReference type="InterPro" id="IPR025614">
    <property type="entry name" value="Cell_morpho_N"/>
</dbReference>
<sequence>MIKSLFILNTGGDIVLEKHWQGRTGRNIISQFWNEFTKGNRTKDLPPILRIRKQTIVYIRKYNLLYLVVADQDTSPLMFIEFLNRVIEVFSNFFSTEPTETSLKENLPKAFELLGEMMDNVFPVTTESSMLKDMIGATMKSTPNTIENSKKFVTLSSDQVGGLPWRRKNINHSPNEIFFDIIESINATIERSGKCLSSEIISKINCECKLSGMPTLTMVFNNSSILEDVSFHQCINLDMWERRKILDFVPPDGIFELLTYRSNRMQTQIPLYTSGRFNWSKKKRRGKFEVILQLRNSLVKSIENVSVLIPLAQGCSSPAVKTTNGAVFFNDQTFELKWEIKKMPKNNEISMKGSIKLPNKVPIPREKPVAIITFSIEGLCMSGLKKAFTHFIGLTDFYVDKISKLKLVKKLKLNDESLLRQSIESLVTLSRNNFDQVCSALFDWRQKRLETQVLTTKKMNKKKTMRTTKIQLDRTISPKDFNKYLFQTSKYSENLKITACEIVFLDTSIQLFTKYEGKISVKTLGLYCSLCTTQLMKLNKLIETSMTEDIQILNLARLYKYYGKLLTCLCTKSFLVISDHFLKLMNKENINYDLLNKIFGHIIFNFKDKSSIDRCVKFVDILIQRSQNTNKSVGKYYLGYLSLILFETINSNSQRLLIKNKKEKNSGNERWYKKMKELYFLSNQLMKKQKFKIYAERVLTGSLCTSSSEFFQQEYSNFLKILFNLIKNKSTKEVGLECMNIFLEKFINSSFHSKNKKNNLILIVEKLFNFKKKSEFSSKKYNHYYLQIIYSISKFDSDFAIQKLIFELCKTEKFTYERVTLGILAFIKLWKYNENQNKNLDHRNKSKKNNENEELDLENFQVKSNNKEPNLNNNNKSSSSDSNSSSSNHNNNNNLNNYLEKLQNYLKETIILADQEIGNTTLVTEKKVVIDNLNNENPQHITFLMNFLKIIPVLLPFPETLIPMLIKYTLSQEQDLADQSFNALLRLMDQEPSLRAFTINGFYKFILNIPFNLEGLIEFSLDQYNRLLQIWVDELNKTQKKISIEKFDIITKQNDKLNINFNIDQLESLSIILLGYLNSNIREKAFLNLQLLNQIYKCRLKIQNKLKHSKKRIIDVFVLMYDKLFDIKLNHSINFSNNLSSIRVLFNQYQYLRNLNSNDNLFFNQKKKKNKNNNNNNNNNNHHHHRRSDNQNNNINKNTHDEEMILNKYKEIIIVNNKDNELELFWIYIYTEIIKKASKECPIACKLAFESIIKRIEKLNILKISNIGSTIKNRQDLISSNQRIYQWRNFTSLAASSCNLKQIKTEEIKKFIRTITINLKNNSKALKKSSVIALSRFNFTSFAFLNENLENLRNEILKKKLKNKRILFNNDLINSITKIYRLLFEQISLKYFHQNKFFREKIFEHMKLILQYLSNQKIEIGFDFLKIRYNLLLLFRKYSIFCYPRHQMNKTNRESYYVVFQNWSGIGKDSKMRQKVLLDNYKKHLMENIKNNKTKMNTLAKKFEKSLKSLQYLTLQAMSGFLKGEIFFLDDNNNQNGEKGKGKGNGKGNEKGKGKGKGKEKEKRKGKGKGNGNKNKSDILNSKLFNWIMHLLNSNKEKFKIISINIIEDLFINNEKLFLQLYLDKCYSINIEIIKAFLIPICKCILNNRINLGLDQLINLIIFHFNSNNYIIKKNILKIWNHSKTIYLNLDKVSEFPFMDPNNSFMIETRFEQQLQLSTLLSNYKSNLKFPIFLEIINRYWQFNNPLARNSNEPNTNEIKNKKIEILLYLIPWLRQFEYNKNNNQVKKEFQQVFANLLKITFKNYKELNINLIDLIWKSFSFKNQKNNLIGIIKAILICGIGEIKINYLNICKRIIYHLQKNSKIPFLKLLLNSESLQLFDYKDHNNFKQIKDLTIKIQNIHQKNDSNRNIFYDDNNKNMKIFSSYNKINRVDIIIILISEIITNIPKKEIVSKLYLLIHISILGLDHDQIYVRNHSKLLLRNLINKLVLNNNNIKKRMELRRKKSTIELLKLLKIENNNNNDINNNDINDNDIGNNNQIWEMEIITKNNFHLHSENILINLINLLIKIFKIIDPNIKTKWLIESLNWIIWKKKVYKNKKHIYILTRCNQIFRNLLNLFNSKNEKNDGDSNNDDKMILSAKNLKYYLFEMMNNIYTNLKIIQKERPDFTFIIIEYLKNIKNLINCINTTQNAPQLFWNLVYLLNAQNLNLFSLVLDLIYLIIQKDFNTNNNNNFYKILNKFKPNYLFNNKKKSHSKRKDKEKGKEKGKGENKKRENDQENDFNLQVALFKGFKFEKTYLLTCKIFNILILLPSNEIIQNDSKKFILNVIALLPLLLEKFQLIKNIKKEKIPKKSKRMKSLKLKKNQIFGLKNYMKSQYDDSNNNDSVSSDDEELKELIHKILNNLIEQSESLKINSINKILNKLKKGQYHNLQRFLMEFNKQFLKVLTKNLKYLIFEFLIEMIANGINSKRYYYLIILQSLFKDFNLNSNRMEKYSPLLEKILTQLNKKNSLIISNVFDSLINQSKFQPKHIKVNKEKIYDETELLDLQNQPLKIRSLWIGITSIPQLINQEELIKLRKSQLKLLNKSKTRENRTRTVEKDNVKTKQSDKAIATGKTSDNTTPKDSKKSKKLNNAKEKGKEKKKEKKPGKGKGSDKNKENNNSKNNDRVKEKEKAANKETEIIKKDKEKGKDKGKGNKKKPEKDKEKKINKKAKQSQNLKKENKLNLKDDLFDSESEEDDFNFDENYNASSSEIKEFSNSLTTSTLKENNSLSEEDLFNDTLDDKKELNDLLFDLENDDDNENNVVVDYDDDDYDDVDDDDDDDDDDDLILDLMDKKEESQNKKGKNKKNTNKSDLDFSEERSSDLEMDNKNEIDDFMNSLNEKKNEKEKNLINELNLLDKDMEKSNSDDDYVNGDDDDDNELERILSNSGDLFKQSYNDEDGDDDGDENFNKTLEKIKEKMKKNVDDWREIRNIKDFENNSEILKIINSASKLLKIFSEQYYFLQINSLKLYEKTFNKKNLKFKKILNDQLFIKFNYNMLWKNKDDKYYTRLNSRLEKVKQNENKKFLDFLKLRSKLIKTINSSKNEHLKIIEQFLKIRNQIKLQNLEQENEFIQTLFQAQYSLIIMFENYLQLRKVGREIVGGNVIKLNEFLEKNHNLSNQNRSYFEKI</sequence>
<organism evidence="7 8">
    <name type="scientific">Anaeramoeba flamelloides</name>
    <dbReference type="NCBI Taxonomy" id="1746091"/>
    <lineage>
        <taxon>Eukaryota</taxon>
        <taxon>Metamonada</taxon>
        <taxon>Anaeramoebidae</taxon>
        <taxon>Anaeramoeba</taxon>
    </lineage>
</organism>
<feature type="compositionally biased region" description="Basic and acidic residues" evidence="5">
    <location>
        <begin position="2852"/>
        <end position="2874"/>
    </location>
</feature>
<dbReference type="Pfam" id="PF00928">
    <property type="entry name" value="Adap_comp_sub"/>
    <property type="match status" value="1"/>
</dbReference>
<dbReference type="PANTHER" id="PTHR12295:SF30">
    <property type="entry name" value="PROTEIN FURRY"/>
    <property type="match status" value="1"/>
</dbReference>
<evidence type="ECO:0000256" key="5">
    <source>
        <dbReference type="SAM" id="MobiDB-lite"/>
    </source>
</evidence>
<feature type="region of interest" description="Disordered" evidence="5">
    <location>
        <begin position="2588"/>
        <end position="2775"/>
    </location>
</feature>
<dbReference type="InterPro" id="IPR025481">
    <property type="entry name" value="Cell_Morphogen_C"/>
</dbReference>